<dbReference type="EMBL" id="ANHY01000006">
    <property type="protein sequence ID" value="EKV31521.1"/>
    <property type="molecule type" value="Genomic_DNA"/>
</dbReference>
<dbReference type="Proteomes" id="UP000009881">
    <property type="component" value="Unassembled WGS sequence"/>
</dbReference>
<name>K9HTA7_9PROT</name>
<dbReference type="AlphaFoldDB" id="K9HTA7"/>
<reference evidence="1 2" key="1">
    <citation type="journal article" date="2013" name="Genome Announc.">
        <title>Draft Genome Sequence of an Alphaproteobacterium, Caenispirillum salinarum AK4(T), Isolated from a Solar Saltern.</title>
        <authorList>
            <person name="Khatri I."/>
            <person name="Singh A."/>
            <person name="Korpole S."/>
            <person name="Pinnaka A.K."/>
            <person name="Subramanian S."/>
        </authorList>
    </citation>
    <scope>NUCLEOTIDE SEQUENCE [LARGE SCALE GENOMIC DNA]</scope>
    <source>
        <strain evidence="1 2">AK4</strain>
    </source>
</reference>
<comment type="caution">
    <text evidence="1">The sequence shown here is derived from an EMBL/GenBank/DDBJ whole genome shotgun (WGS) entry which is preliminary data.</text>
</comment>
<keyword evidence="2" id="KW-1185">Reference proteome</keyword>
<evidence type="ECO:0000313" key="2">
    <source>
        <dbReference type="Proteomes" id="UP000009881"/>
    </source>
</evidence>
<sequence>MRARFRSGAVGINALMQLAQDDKAPANARVSAARALCEHAGLLGTAKDMEDARERAKEDDRPTVDPREVLRVLRGGRDDKAEGVA</sequence>
<organism evidence="1 2">
    <name type="scientific">Caenispirillum salinarum AK4</name>
    <dbReference type="NCBI Taxonomy" id="1238182"/>
    <lineage>
        <taxon>Bacteria</taxon>
        <taxon>Pseudomonadati</taxon>
        <taxon>Pseudomonadota</taxon>
        <taxon>Alphaproteobacteria</taxon>
        <taxon>Rhodospirillales</taxon>
        <taxon>Novispirillaceae</taxon>
        <taxon>Caenispirillum</taxon>
    </lineage>
</organism>
<gene>
    <name evidence="1" type="ORF">C882_3894</name>
</gene>
<protein>
    <submittedName>
        <fullName evidence="1">Uncharacterized protein</fullName>
    </submittedName>
</protein>
<evidence type="ECO:0000313" key="1">
    <source>
        <dbReference type="EMBL" id="EKV31521.1"/>
    </source>
</evidence>
<proteinExistence type="predicted"/>
<accession>K9HTA7</accession>